<evidence type="ECO:0000256" key="9">
    <source>
        <dbReference type="ARBA" id="ARBA00022989"/>
    </source>
</evidence>
<feature type="transmembrane region" description="Helical" evidence="13">
    <location>
        <begin position="20"/>
        <end position="41"/>
    </location>
</feature>
<accession>A0A5R8QGT9</accession>
<feature type="transmembrane region" description="Helical" evidence="13">
    <location>
        <begin position="282"/>
        <end position="304"/>
    </location>
</feature>
<keyword evidence="6" id="KW-0050">Antiport</keyword>
<dbReference type="PIRSF" id="PIRSF006603">
    <property type="entry name" value="DinF"/>
    <property type="match status" value="1"/>
</dbReference>
<comment type="caution">
    <text evidence="14">The sequence shown here is derived from an EMBL/GenBank/DDBJ whole genome shotgun (WGS) entry which is preliminary data.</text>
</comment>
<dbReference type="PANTHER" id="PTHR43298">
    <property type="entry name" value="MULTIDRUG RESISTANCE PROTEIN NORM-RELATED"/>
    <property type="match status" value="1"/>
</dbReference>
<sequence length="447" mass="48418">MNKIDMTTGNERDILIKLSLPIIASNFIQTAFGMINMIWIGRAGSDAVSAIGTASFFINLATALSTLIIIGTGIRIAQSLGAGKEAEAEVYLKNSLILSVFISIVFSAIVGLLSRQLIGFFEMNNPYIEQMAVDYLLYSLIGMPFLFLTTTLTTVLTSYGNTKLTFQANTAGFVANIVLDPLLIFGFGIIPGFGVIGAAWATTLSRILTLAIMVIFGNKYIVASLKQKIDFKKMFEVCRISVPVTVQRVIFIFISIYMAKIIVQFGTEAIAVQKIGIQIESISYMTIGGIQGAIAAFVGQNYGAKHMGRINSGFNSALKLVTVFGIIISLLFILFPKPLFSIFIDEPDVIEMGVGYMQALGFSQLFMCIELLSVGAFNGMGKTYAPPIVSIIFSAARIPLAILLSGFIGLEGIWISISVTSIVKGILLTAWFKIISKREMRAAKAIA</sequence>
<comment type="subcellular location">
    <subcellularLocation>
        <location evidence="2">Cell membrane</location>
        <topology evidence="2">Multi-pass membrane protein</topology>
    </subcellularLocation>
</comment>
<dbReference type="GO" id="GO:0042910">
    <property type="term" value="F:xenobiotic transmembrane transporter activity"/>
    <property type="evidence" value="ECO:0007669"/>
    <property type="project" value="InterPro"/>
</dbReference>
<dbReference type="EMBL" id="VBWP01000001">
    <property type="protein sequence ID" value="TLG77225.1"/>
    <property type="molecule type" value="Genomic_DNA"/>
</dbReference>
<proteinExistence type="inferred from homology"/>
<evidence type="ECO:0000313" key="14">
    <source>
        <dbReference type="EMBL" id="TLG77225.1"/>
    </source>
</evidence>
<evidence type="ECO:0000256" key="8">
    <source>
        <dbReference type="ARBA" id="ARBA00022692"/>
    </source>
</evidence>
<feature type="transmembrane region" description="Helical" evidence="13">
    <location>
        <begin position="355"/>
        <end position="377"/>
    </location>
</feature>
<dbReference type="GO" id="GO:0015297">
    <property type="term" value="F:antiporter activity"/>
    <property type="evidence" value="ECO:0007669"/>
    <property type="project" value="UniProtKB-KW"/>
</dbReference>
<evidence type="ECO:0000256" key="10">
    <source>
        <dbReference type="ARBA" id="ARBA00023065"/>
    </source>
</evidence>
<organism evidence="14 15">
    <name type="scientific">Culicoidibacter larvae</name>
    <dbReference type="NCBI Taxonomy" id="2579976"/>
    <lineage>
        <taxon>Bacteria</taxon>
        <taxon>Bacillati</taxon>
        <taxon>Bacillota</taxon>
        <taxon>Culicoidibacteria</taxon>
        <taxon>Culicoidibacterales</taxon>
        <taxon>Culicoidibacteraceae</taxon>
        <taxon>Culicoidibacter</taxon>
    </lineage>
</organism>
<reference evidence="14 15" key="1">
    <citation type="submission" date="2019-05" db="EMBL/GenBank/DDBJ databases">
        <title>Culicoidintestinum kansasii gen. nov., sp. nov. from the gastrointestinal tract of the biting midge, Culicoides sonorensis.</title>
        <authorList>
            <person name="Neupane S."/>
            <person name="Ghosh A."/>
            <person name="Gunther S."/>
            <person name="Martin K."/>
            <person name="Zurek L."/>
        </authorList>
    </citation>
    <scope>NUCLEOTIDE SEQUENCE [LARGE SCALE GENOMIC DNA]</scope>
    <source>
        <strain evidence="14 15">CS-1</strain>
    </source>
</reference>
<dbReference type="FunCoup" id="A0A5R8QGT9">
    <property type="interactions" value="100"/>
</dbReference>
<dbReference type="RefSeq" id="WP_138189833.1">
    <property type="nucleotide sequence ID" value="NZ_VBWP01000001.1"/>
</dbReference>
<keyword evidence="5" id="KW-0813">Transport</keyword>
<keyword evidence="9 13" id="KW-1133">Transmembrane helix</keyword>
<name>A0A5R8QGT9_9FIRM</name>
<dbReference type="Pfam" id="PF01554">
    <property type="entry name" value="MatE"/>
    <property type="match status" value="2"/>
</dbReference>
<keyword evidence="7" id="KW-1003">Cell membrane</keyword>
<evidence type="ECO:0000256" key="11">
    <source>
        <dbReference type="ARBA" id="ARBA00023136"/>
    </source>
</evidence>
<feature type="transmembrane region" description="Helical" evidence="13">
    <location>
        <begin position="95"/>
        <end position="115"/>
    </location>
</feature>
<protein>
    <recommendedName>
        <fullName evidence="4">Probable multidrug resistance protein NorM</fullName>
    </recommendedName>
    <alternativeName>
        <fullName evidence="12">Multidrug-efflux transporter</fullName>
    </alternativeName>
</protein>
<feature type="transmembrane region" description="Helical" evidence="13">
    <location>
        <begin position="413"/>
        <end position="432"/>
    </location>
</feature>
<keyword evidence="10" id="KW-0406">Ion transport</keyword>
<evidence type="ECO:0000256" key="13">
    <source>
        <dbReference type="SAM" id="Phobius"/>
    </source>
</evidence>
<dbReference type="NCBIfam" id="TIGR00797">
    <property type="entry name" value="matE"/>
    <property type="match status" value="1"/>
</dbReference>
<evidence type="ECO:0000256" key="4">
    <source>
        <dbReference type="ARBA" id="ARBA00020268"/>
    </source>
</evidence>
<dbReference type="PANTHER" id="PTHR43298:SF2">
    <property type="entry name" value="FMN_FAD EXPORTER YEEO-RELATED"/>
    <property type="match status" value="1"/>
</dbReference>
<evidence type="ECO:0000256" key="12">
    <source>
        <dbReference type="ARBA" id="ARBA00031636"/>
    </source>
</evidence>
<keyword evidence="11 13" id="KW-0472">Membrane</keyword>
<evidence type="ECO:0000256" key="6">
    <source>
        <dbReference type="ARBA" id="ARBA00022449"/>
    </source>
</evidence>
<feature type="transmembrane region" description="Helical" evidence="13">
    <location>
        <begin position="237"/>
        <end position="262"/>
    </location>
</feature>
<dbReference type="Proteomes" id="UP000306912">
    <property type="component" value="Unassembled WGS sequence"/>
</dbReference>
<gene>
    <name evidence="14" type="ORF">FEZ08_01010</name>
</gene>
<feature type="transmembrane region" description="Helical" evidence="13">
    <location>
        <begin position="207"/>
        <end position="225"/>
    </location>
</feature>
<dbReference type="InterPro" id="IPR002528">
    <property type="entry name" value="MATE_fam"/>
</dbReference>
<feature type="transmembrane region" description="Helical" evidence="13">
    <location>
        <begin position="47"/>
        <end position="74"/>
    </location>
</feature>
<dbReference type="InterPro" id="IPR048279">
    <property type="entry name" value="MdtK-like"/>
</dbReference>
<dbReference type="InParanoid" id="A0A5R8QGT9"/>
<feature type="transmembrane region" description="Helical" evidence="13">
    <location>
        <begin position="384"/>
        <end position="407"/>
    </location>
</feature>
<dbReference type="GO" id="GO:0006811">
    <property type="term" value="P:monoatomic ion transport"/>
    <property type="evidence" value="ECO:0007669"/>
    <property type="project" value="UniProtKB-KW"/>
</dbReference>
<dbReference type="OrthoDB" id="9776324at2"/>
<dbReference type="GO" id="GO:0005886">
    <property type="term" value="C:plasma membrane"/>
    <property type="evidence" value="ECO:0007669"/>
    <property type="project" value="UniProtKB-SubCell"/>
</dbReference>
<comment type="similarity">
    <text evidence="3">Belongs to the multi antimicrobial extrusion (MATE) (TC 2.A.66.1) family.</text>
</comment>
<dbReference type="AlphaFoldDB" id="A0A5R8QGT9"/>
<dbReference type="CDD" id="cd13140">
    <property type="entry name" value="MATE_like_1"/>
    <property type="match status" value="1"/>
</dbReference>
<feature type="transmembrane region" description="Helical" evidence="13">
    <location>
        <begin position="177"/>
        <end position="201"/>
    </location>
</feature>
<comment type="function">
    <text evidence="1">Multidrug efflux pump.</text>
</comment>
<dbReference type="InterPro" id="IPR050222">
    <property type="entry name" value="MATE_MdtK"/>
</dbReference>
<feature type="transmembrane region" description="Helical" evidence="13">
    <location>
        <begin position="135"/>
        <end position="156"/>
    </location>
</feature>
<keyword evidence="8 13" id="KW-0812">Transmembrane</keyword>
<evidence type="ECO:0000256" key="2">
    <source>
        <dbReference type="ARBA" id="ARBA00004651"/>
    </source>
</evidence>
<evidence type="ECO:0000256" key="7">
    <source>
        <dbReference type="ARBA" id="ARBA00022475"/>
    </source>
</evidence>
<evidence type="ECO:0000313" key="15">
    <source>
        <dbReference type="Proteomes" id="UP000306912"/>
    </source>
</evidence>
<keyword evidence="15" id="KW-1185">Reference proteome</keyword>
<evidence type="ECO:0000256" key="5">
    <source>
        <dbReference type="ARBA" id="ARBA00022448"/>
    </source>
</evidence>
<feature type="transmembrane region" description="Helical" evidence="13">
    <location>
        <begin position="316"/>
        <end position="335"/>
    </location>
</feature>
<evidence type="ECO:0000256" key="3">
    <source>
        <dbReference type="ARBA" id="ARBA00010199"/>
    </source>
</evidence>
<evidence type="ECO:0000256" key="1">
    <source>
        <dbReference type="ARBA" id="ARBA00003408"/>
    </source>
</evidence>